<reference evidence="2 3" key="1">
    <citation type="journal article" date="2021" name="Pathogens">
        <title>Isolation and Characterization of Kingella bonacorsii sp. nov., A Novel Kingella Species Detected in a Stable Periodontitis Subject.</title>
        <authorList>
            <person name="Antezack A."/>
            <person name="Boxberger M."/>
            <person name="Rolland C."/>
            <person name="Monnet-Corti V."/>
            <person name="La Scola B."/>
        </authorList>
    </citation>
    <scope>NUCLEOTIDE SEQUENCE [LARGE SCALE GENOMIC DNA]</scope>
    <source>
        <strain evidence="2 3">Marseille-Q4569</strain>
    </source>
</reference>
<evidence type="ECO:0000256" key="1">
    <source>
        <dbReference type="SAM" id="SignalP"/>
    </source>
</evidence>
<dbReference type="Proteomes" id="UP000614058">
    <property type="component" value="Unassembled WGS sequence"/>
</dbReference>
<feature type="chain" id="PRO_5045638152" evidence="1">
    <location>
        <begin position="19"/>
        <end position="239"/>
    </location>
</feature>
<dbReference type="EMBL" id="JAEHNZ010000002">
    <property type="protein sequence ID" value="MBK0396498.1"/>
    <property type="molecule type" value="Genomic_DNA"/>
</dbReference>
<accession>A0ABS1BTB5</accession>
<feature type="signal peptide" evidence="1">
    <location>
        <begin position="1"/>
        <end position="18"/>
    </location>
</feature>
<name>A0ABS1BTB5_9NEIS</name>
<sequence>MKPALLLALALFPSLATAAPAWKTVQQASGDLNGDGRADKVIIEQQQDPRKIIKNESLGAPELNLNPRRLTVLLAGANGFQPAARATWLPTEHSRDTPCLEDPLGNNSLVIKNQTLTLNLGYWLSCGSYGVSHNAYKYRLQHGAFILIGADSSSYMRNGGYGTAISINFPARKIKATGYIPVFEEENGATPQPQQDRWTTLKSHKTYTLAQQPPEPYDLLKQSDPRLLDWLSQADGRSE</sequence>
<organism evidence="2 3">
    <name type="scientific">Kingella bonacorsii</name>
    <dbReference type="NCBI Taxonomy" id="2796361"/>
    <lineage>
        <taxon>Bacteria</taxon>
        <taxon>Pseudomonadati</taxon>
        <taxon>Pseudomonadota</taxon>
        <taxon>Betaproteobacteria</taxon>
        <taxon>Neisseriales</taxon>
        <taxon>Neisseriaceae</taxon>
        <taxon>Kingella</taxon>
    </lineage>
</organism>
<comment type="caution">
    <text evidence="2">The sequence shown here is derived from an EMBL/GenBank/DDBJ whole genome shotgun (WGS) entry which is preliminary data.</text>
</comment>
<evidence type="ECO:0000313" key="2">
    <source>
        <dbReference type="EMBL" id="MBK0396498.1"/>
    </source>
</evidence>
<protein>
    <submittedName>
        <fullName evidence="2">Uncharacterized protein</fullName>
    </submittedName>
</protein>
<keyword evidence="3" id="KW-1185">Reference proteome</keyword>
<dbReference type="RefSeq" id="WP_200522566.1">
    <property type="nucleotide sequence ID" value="NZ_JAEHNZ010000002.1"/>
</dbReference>
<gene>
    <name evidence="2" type="ORF">JDW22_07880</name>
</gene>
<keyword evidence="1" id="KW-0732">Signal</keyword>
<proteinExistence type="predicted"/>
<evidence type="ECO:0000313" key="3">
    <source>
        <dbReference type="Proteomes" id="UP000614058"/>
    </source>
</evidence>